<protein>
    <submittedName>
        <fullName evidence="2">ShKT domain-containing protein</fullName>
    </submittedName>
</protein>
<dbReference type="Proteomes" id="UP000887540">
    <property type="component" value="Unplaced"/>
</dbReference>
<organism evidence="1 2">
    <name type="scientific">Acrobeloides nanus</name>
    <dbReference type="NCBI Taxonomy" id="290746"/>
    <lineage>
        <taxon>Eukaryota</taxon>
        <taxon>Metazoa</taxon>
        <taxon>Ecdysozoa</taxon>
        <taxon>Nematoda</taxon>
        <taxon>Chromadorea</taxon>
        <taxon>Rhabditida</taxon>
        <taxon>Tylenchina</taxon>
        <taxon>Cephalobomorpha</taxon>
        <taxon>Cephaloboidea</taxon>
        <taxon>Cephalobidae</taxon>
        <taxon>Acrobeloides</taxon>
    </lineage>
</organism>
<accession>A0A914E3H9</accession>
<dbReference type="AlphaFoldDB" id="A0A914E3H9"/>
<keyword evidence="1" id="KW-1185">Reference proteome</keyword>
<dbReference type="WBParaSite" id="ACRNAN_scaffold5463.g27223.t1">
    <property type="protein sequence ID" value="ACRNAN_scaffold5463.g27223.t1"/>
    <property type="gene ID" value="ACRNAN_scaffold5463.g27223"/>
</dbReference>
<reference evidence="2" key="1">
    <citation type="submission" date="2022-11" db="UniProtKB">
        <authorList>
            <consortium name="WormBaseParasite"/>
        </authorList>
    </citation>
    <scope>IDENTIFICATION</scope>
</reference>
<evidence type="ECO:0000313" key="2">
    <source>
        <dbReference type="WBParaSite" id="ACRNAN_scaffold5463.g27223.t1"/>
    </source>
</evidence>
<name>A0A914E3H9_9BILA</name>
<evidence type="ECO:0000313" key="1">
    <source>
        <dbReference type="Proteomes" id="UP000887540"/>
    </source>
</evidence>
<proteinExistence type="predicted"/>
<sequence length="79" mass="8455">MMLNCAETCGTCPVFLSANRTALTGQCADHDTTACAAKKDAGKCVLFTYNGSQLVNLTPEENSFILEKCALTCKRCPTD</sequence>